<dbReference type="GO" id="GO:0033179">
    <property type="term" value="C:proton-transporting V-type ATPase, V0 domain"/>
    <property type="evidence" value="ECO:0007669"/>
    <property type="project" value="InterPro"/>
</dbReference>
<accession>A0A0M3JJC5</accession>
<dbReference type="WBParaSite" id="ASIM_0000774401-mRNA-1">
    <property type="protein sequence ID" value="ASIM_0000774401-mRNA-1"/>
    <property type="gene ID" value="ASIM_0000774401"/>
</dbReference>
<proteinExistence type="predicted"/>
<protein>
    <submittedName>
        <fullName evidence="1">V-type proton ATPase subunit d 1 (inferred by orthology to a human protein)</fullName>
    </submittedName>
</protein>
<organism evidence="1">
    <name type="scientific">Anisakis simplex</name>
    <name type="common">Herring worm</name>
    <dbReference type="NCBI Taxonomy" id="6269"/>
    <lineage>
        <taxon>Eukaryota</taxon>
        <taxon>Metazoa</taxon>
        <taxon>Ecdysozoa</taxon>
        <taxon>Nematoda</taxon>
        <taxon>Chromadorea</taxon>
        <taxon>Rhabditida</taxon>
        <taxon>Spirurina</taxon>
        <taxon>Ascaridomorpha</taxon>
        <taxon>Ascaridoidea</taxon>
        <taxon>Anisakidae</taxon>
        <taxon>Anisakis</taxon>
        <taxon>Anisakis simplex complex</taxon>
    </lineage>
</organism>
<dbReference type="InterPro" id="IPR016727">
    <property type="entry name" value="ATPase_V0-cplx_dsu"/>
</dbReference>
<reference evidence="1" key="1">
    <citation type="submission" date="2017-02" db="UniProtKB">
        <authorList>
            <consortium name="WormBaseParasite"/>
        </authorList>
    </citation>
    <scope>IDENTIFICATION</scope>
</reference>
<name>A0A0M3JJC5_ANISI</name>
<evidence type="ECO:0000313" key="1">
    <source>
        <dbReference type="WBParaSite" id="ASIM_0000774401-mRNA-1"/>
    </source>
</evidence>
<dbReference type="AlphaFoldDB" id="A0A0M3JJC5"/>
<dbReference type="GO" id="GO:0046961">
    <property type="term" value="F:proton-transporting ATPase activity, rotational mechanism"/>
    <property type="evidence" value="ECO:0007669"/>
    <property type="project" value="InterPro"/>
</dbReference>
<dbReference type="PANTHER" id="PTHR11028">
    <property type="entry name" value="VACUOLAR ATP SYNTHASE SUBUNIT AC39"/>
    <property type="match status" value="1"/>
</dbReference>
<sequence>LMGLSRADDYEQVKQVCEYYSDYKALFEGSGTQPGDKTLEDKFFEYEVIRFYYYE</sequence>